<dbReference type="CDD" id="cd06171">
    <property type="entry name" value="Sigma70_r4"/>
    <property type="match status" value="1"/>
</dbReference>
<keyword evidence="3" id="KW-0731">Sigma factor</keyword>
<keyword evidence="4" id="KW-0804">Transcription</keyword>
<dbReference type="NCBIfam" id="TIGR02937">
    <property type="entry name" value="sigma70-ECF"/>
    <property type="match status" value="1"/>
</dbReference>
<dbReference type="GO" id="GO:0016987">
    <property type="term" value="F:sigma factor activity"/>
    <property type="evidence" value="ECO:0007669"/>
    <property type="project" value="UniProtKB-KW"/>
</dbReference>
<dbReference type="InterPro" id="IPR013324">
    <property type="entry name" value="RNA_pol_sigma_r3/r4-like"/>
</dbReference>
<dbReference type="InterPro" id="IPR039425">
    <property type="entry name" value="RNA_pol_sigma-70-like"/>
</dbReference>
<dbReference type="InterPro" id="IPR036388">
    <property type="entry name" value="WH-like_DNA-bd_sf"/>
</dbReference>
<evidence type="ECO:0000259" key="5">
    <source>
        <dbReference type="Pfam" id="PF04542"/>
    </source>
</evidence>
<dbReference type="PANTHER" id="PTHR43133:SF51">
    <property type="entry name" value="RNA POLYMERASE SIGMA FACTOR"/>
    <property type="match status" value="1"/>
</dbReference>
<reference evidence="7" key="2">
    <citation type="journal article" date="2024" name="Antonie Van Leeuwenhoek">
        <title>Roseihalotalea indica gen. nov., sp. nov., a halophilic Bacteroidetes from mesopelagic Southwest Indian Ocean with higher carbohydrate metabolic potential.</title>
        <authorList>
            <person name="Chen B."/>
            <person name="Zhang M."/>
            <person name="Lin D."/>
            <person name="Ye J."/>
            <person name="Tang K."/>
        </authorList>
    </citation>
    <scope>NUCLEOTIDE SEQUENCE</scope>
    <source>
        <strain evidence="7">TK19036</strain>
    </source>
</reference>
<evidence type="ECO:0000256" key="4">
    <source>
        <dbReference type="ARBA" id="ARBA00023163"/>
    </source>
</evidence>
<gene>
    <name evidence="7" type="ORF">K4G66_20455</name>
</gene>
<dbReference type="Gene3D" id="1.10.10.10">
    <property type="entry name" value="Winged helix-like DNA-binding domain superfamily/Winged helix DNA-binding domain"/>
    <property type="match status" value="1"/>
</dbReference>
<evidence type="ECO:0000256" key="1">
    <source>
        <dbReference type="ARBA" id="ARBA00010641"/>
    </source>
</evidence>
<name>A0AA49JF87_9BACT</name>
<evidence type="ECO:0000313" key="7">
    <source>
        <dbReference type="EMBL" id="WKN34750.1"/>
    </source>
</evidence>
<feature type="domain" description="RNA polymerase sigma factor 70 region 4 type 2" evidence="6">
    <location>
        <begin position="121"/>
        <end position="171"/>
    </location>
</feature>
<dbReference type="InterPro" id="IPR013325">
    <property type="entry name" value="RNA_pol_sigma_r2"/>
</dbReference>
<keyword evidence="2" id="KW-0805">Transcription regulation</keyword>
<evidence type="ECO:0000256" key="3">
    <source>
        <dbReference type="ARBA" id="ARBA00023082"/>
    </source>
</evidence>
<evidence type="ECO:0000256" key="2">
    <source>
        <dbReference type="ARBA" id="ARBA00023015"/>
    </source>
</evidence>
<proteinExistence type="inferred from homology"/>
<dbReference type="InterPro" id="IPR014284">
    <property type="entry name" value="RNA_pol_sigma-70_dom"/>
</dbReference>
<accession>A0AA49JF87</accession>
<dbReference type="Pfam" id="PF08281">
    <property type="entry name" value="Sigma70_r4_2"/>
    <property type="match status" value="1"/>
</dbReference>
<dbReference type="SUPFAM" id="SSF88946">
    <property type="entry name" value="Sigma2 domain of RNA polymerase sigma factors"/>
    <property type="match status" value="1"/>
</dbReference>
<reference evidence="7" key="1">
    <citation type="journal article" date="2023" name="Comput. Struct. Biotechnol. J.">
        <title>Discovery of a novel marine Bacteroidetes with a rich repertoire of carbohydrate-active enzymes.</title>
        <authorList>
            <person name="Chen B."/>
            <person name="Liu G."/>
            <person name="Chen Q."/>
            <person name="Wang H."/>
            <person name="Liu L."/>
            <person name="Tang K."/>
        </authorList>
    </citation>
    <scope>NUCLEOTIDE SEQUENCE</scope>
    <source>
        <strain evidence="7">TK19036</strain>
    </source>
</reference>
<feature type="domain" description="RNA polymerase sigma-70 region 2" evidence="5">
    <location>
        <begin position="22"/>
        <end position="88"/>
    </location>
</feature>
<dbReference type="SUPFAM" id="SSF88659">
    <property type="entry name" value="Sigma3 and sigma4 domains of RNA polymerase sigma factors"/>
    <property type="match status" value="1"/>
</dbReference>
<organism evidence="7">
    <name type="scientific">Roseihalotalea indica</name>
    <dbReference type="NCBI Taxonomy" id="2867963"/>
    <lineage>
        <taxon>Bacteria</taxon>
        <taxon>Pseudomonadati</taxon>
        <taxon>Bacteroidota</taxon>
        <taxon>Cytophagia</taxon>
        <taxon>Cytophagales</taxon>
        <taxon>Catalimonadaceae</taxon>
        <taxon>Roseihalotalea</taxon>
    </lineage>
</organism>
<protein>
    <submittedName>
        <fullName evidence="7">RNA polymerase sigma factor</fullName>
    </submittedName>
</protein>
<dbReference type="PANTHER" id="PTHR43133">
    <property type="entry name" value="RNA POLYMERASE ECF-TYPE SIGMA FACTO"/>
    <property type="match status" value="1"/>
</dbReference>
<evidence type="ECO:0000259" key="6">
    <source>
        <dbReference type="Pfam" id="PF08281"/>
    </source>
</evidence>
<dbReference type="InterPro" id="IPR013249">
    <property type="entry name" value="RNA_pol_sigma70_r4_t2"/>
</dbReference>
<dbReference type="GO" id="GO:0006352">
    <property type="term" value="P:DNA-templated transcription initiation"/>
    <property type="evidence" value="ECO:0007669"/>
    <property type="project" value="InterPro"/>
</dbReference>
<dbReference type="GO" id="GO:0003677">
    <property type="term" value="F:DNA binding"/>
    <property type="evidence" value="ECO:0007669"/>
    <property type="project" value="InterPro"/>
</dbReference>
<comment type="similarity">
    <text evidence="1">Belongs to the sigma-70 factor family. ECF subfamily.</text>
</comment>
<dbReference type="EMBL" id="CP120682">
    <property type="protein sequence ID" value="WKN34750.1"/>
    <property type="molecule type" value="Genomic_DNA"/>
</dbReference>
<dbReference type="Gene3D" id="1.10.1740.10">
    <property type="match status" value="1"/>
</dbReference>
<dbReference type="InterPro" id="IPR007627">
    <property type="entry name" value="RNA_pol_sigma70_r2"/>
</dbReference>
<dbReference type="Pfam" id="PF04542">
    <property type="entry name" value="Sigma70_r2"/>
    <property type="match status" value="1"/>
</dbReference>
<sequence length="184" mass="21912">MNDDSLLVSRVIEGDARAFRQLVQQHERLVFHMVHRIVNRAEDSEDICQEVFMRVFQKIHLFQFQSKLSTWIATIAYRTALNYVKKEEKYTTDAIYDTLPIASNELSAQEMLERKNLYQHIHQQIALLPVHYRTVLTLYHLEEMSLQEIQAVTDMPEGTVKNYLFRARKLLKDQLQKQFQQEEL</sequence>
<dbReference type="AlphaFoldDB" id="A0AA49JF87"/>